<evidence type="ECO:0000313" key="2">
    <source>
        <dbReference type="EMBL" id="DAE22235.1"/>
    </source>
</evidence>
<accession>A0A8S5QTT4</accession>
<evidence type="ECO:0000256" key="1">
    <source>
        <dbReference type="SAM" id="Phobius"/>
    </source>
</evidence>
<keyword evidence="1" id="KW-0472">Membrane</keyword>
<feature type="transmembrane region" description="Helical" evidence="1">
    <location>
        <begin position="5"/>
        <end position="22"/>
    </location>
</feature>
<organism evidence="2">
    <name type="scientific">Podoviridae sp. cta463</name>
    <dbReference type="NCBI Taxonomy" id="2826561"/>
    <lineage>
        <taxon>Viruses</taxon>
        <taxon>Duplodnaviria</taxon>
        <taxon>Heunggongvirae</taxon>
        <taxon>Uroviricota</taxon>
        <taxon>Caudoviricetes</taxon>
    </lineage>
</organism>
<proteinExistence type="predicted"/>
<dbReference type="EMBL" id="BK015729">
    <property type="protein sequence ID" value="DAE22235.1"/>
    <property type="molecule type" value="Genomic_DNA"/>
</dbReference>
<protein>
    <submittedName>
        <fullName evidence="2">Uncharacterized protein</fullName>
    </submittedName>
</protein>
<name>A0A8S5QTT4_9CAUD</name>
<reference evidence="2" key="1">
    <citation type="journal article" date="2021" name="Proc. Natl. Acad. Sci. U.S.A.">
        <title>A Catalog of Tens of Thousands of Viruses from Human Metagenomes Reveals Hidden Associations with Chronic Diseases.</title>
        <authorList>
            <person name="Tisza M.J."/>
            <person name="Buck C.B."/>
        </authorList>
    </citation>
    <scope>NUCLEOTIDE SEQUENCE</scope>
    <source>
        <strain evidence="2">Cta463</strain>
    </source>
</reference>
<keyword evidence="1" id="KW-1133">Transmembrane helix</keyword>
<feature type="transmembrane region" description="Helical" evidence="1">
    <location>
        <begin position="28"/>
        <end position="49"/>
    </location>
</feature>
<sequence>MLAEFIIFFIVGVAMIAANYVAGKDSFLYPVLGVIGATIALGSLFVVWLDS</sequence>
<keyword evidence="1" id="KW-0812">Transmembrane</keyword>